<proteinExistence type="predicted"/>
<comment type="caution">
    <text evidence="2">The sequence shown here is derived from an EMBL/GenBank/DDBJ whole genome shotgun (WGS) entry which is preliminary data.</text>
</comment>
<sequence length="205" mass="24479">MNTVIEQNKLKNLATYINEEERKFQKHLEKTEKTNQKRIDLEEEIHKLQLEIIKQNHMKENAEKLQKDYPQLLQERQNELINLQKDLALATAAKKAAQQEFDIQIKHLQQQIAELRREKQDLKRENLGKQEKQTALRNDLQKFGKALQSREKPPVEYKIYSSSGGFGPIYQPQEPIYQPLELSINRPIDNIYQPQEQQYQQHIFY</sequence>
<organism evidence="2 3">
    <name type="scientific">Paramecium pentaurelia</name>
    <dbReference type="NCBI Taxonomy" id="43138"/>
    <lineage>
        <taxon>Eukaryota</taxon>
        <taxon>Sar</taxon>
        <taxon>Alveolata</taxon>
        <taxon>Ciliophora</taxon>
        <taxon>Intramacronucleata</taxon>
        <taxon>Oligohymenophorea</taxon>
        <taxon>Peniculida</taxon>
        <taxon>Parameciidae</taxon>
        <taxon>Paramecium</taxon>
    </lineage>
</organism>
<evidence type="ECO:0000313" key="2">
    <source>
        <dbReference type="EMBL" id="CAD8164264.1"/>
    </source>
</evidence>
<protein>
    <submittedName>
        <fullName evidence="2">Uncharacterized protein</fullName>
    </submittedName>
</protein>
<accession>A0A8S1UIS9</accession>
<keyword evidence="1" id="KW-0175">Coiled coil</keyword>
<gene>
    <name evidence="2" type="ORF">PPENT_87.1.T0400304</name>
</gene>
<dbReference type="AlphaFoldDB" id="A0A8S1UIS9"/>
<dbReference type="EMBL" id="CAJJDO010000040">
    <property type="protein sequence ID" value="CAD8164264.1"/>
    <property type="molecule type" value="Genomic_DNA"/>
</dbReference>
<evidence type="ECO:0000313" key="3">
    <source>
        <dbReference type="Proteomes" id="UP000689195"/>
    </source>
</evidence>
<name>A0A8S1UIS9_9CILI</name>
<evidence type="ECO:0000256" key="1">
    <source>
        <dbReference type="SAM" id="Coils"/>
    </source>
</evidence>
<dbReference type="Proteomes" id="UP000689195">
    <property type="component" value="Unassembled WGS sequence"/>
</dbReference>
<keyword evidence="3" id="KW-1185">Reference proteome</keyword>
<feature type="coiled-coil region" evidence="1">
    <location>
        <begin position="17"/>
        <end position="132"/>
    </location>
</feature>
<reference evidence="2" key="1">
    <citation type="submission" date="2021-01" db="EMBL/GenBank/DDBJ databases">
        <authorList>
            <consortium name="Genoscope - CEA"/>
            <person name="William W."/>
        </authorList>
    </citation>
    <scope>NUCLEOTIDE SEQUENCE</scope>
</reference>